<name>A0A3A1YV85_9BURK</name>
<dbReference type="SMART" id="SM01219">
    <property type="entry name" value="Frataxin_Cyay"/>
    <property type="match status" value="1"/>
</dbReference>
<comment type="function">
    <text evidence="4">Involved in iron-sulfur (Fe-S) cluster assembly. May act as a regulator of Fe-S biogenesis.</text>
</comment>
<evidence type="ECO:0000313" key="7">
    <source>
        <dbReference type="Proteomes" id="UP000266206"/>
    </source>
</evidence>
<proteinExistence type="inferred from homology"/>
<evidence type="ECO:0000256" key="2">
    <source>
        <dbReference type="ARBA" id="ARBA00022723"/>
    </source>
</evidence>
<evidence type="ECO:0000313" key="8">
    <source>
        <dbReference type="Proteomes" id="UP000266483"/>
    </source>
</evidence>
<dbReference type="InterPro" id="IPR036524">
    <property type="entry name" value="Frataxin/CyaY_sf"/>
</dbReference>
<evidence type="ECO:0000256" key="1">
    <source>
        <dbReference type="ARBA" id="ARBA00008183"/>
    </source>
</evidence>
<dbReference type="OrthoDB" id="285675at2"/>
<dbReference type="Gene3D" id="3.30.920.10">
    <property type="entry name" value="Frataxin/CyaY"/>
    <property type="match status" value="1"/>
</dbReference>
<dbReference type="HAMAP" id="MF_00142">
    <property type="entry name" value="CyaY"/>
    <property type="match status" value="1"/>
</dbReference>
<dbReference type="PROSITE" id="PS01344">
    <property type="entry name" value="FRATAXIN_1"/>
    <property type="match status" value="1"/>
</dbReference>
<dbReference type="Pfam" id="PF01491">
    <property type="entry name" value="Frataxin_Cyay"/>
    <property type="match status" value="1"/>
</dbReference>
<dbReference type="InterPro" id="IPR002908">
    <property type="entry name" value="Frataxin/CyaY"/>
</dbReference>
<comment type="caution">
    <text evidence="6">The sequence shown here is derived from an EMBL/GenBank/DDBJ whole genome shotgun (WGS) entry which is preliminary data.</text>
</comment>
<keyword evidence="3 4" id="KW-0408">Iron</keyword>
<dbReference type="GO" id="GO:0008199">
    <property type="term" value="F:ferric iron binding"/>
    <property type="evidence" value="ECO:0007669"/>
    <property type="project" value="InterPro"/>
</dbReference>
<evidence type="ECO:0000313" key="6">
    <source>
        <dbReference type="EMBL" id="RIY41456.1"/>
    </source>
</evidence>
<dbReference type="AlphaFoldDB" id="A0A3A1YV85"/>
<protein>
    <recommendedName>
        <fullName evidence="4">Iron-sulfur cluster assembly protein CyaY</fullName>
    </recommendedName>
</protein>
<dbReference type="SUPFAM" id="SSF55387">
    <property type="entry name" value="Frataxin/Nqo15-like"/>
    <property type="match status" value="1"/>
</dbReference>
<keyword evidence="2 4" id="KW-0479">Metal-binding</keyword>
<dbReference type="EMBL" id="NQOU01000002">
    <property type="protein sequence ID" value="RII83550.1"/>
    <property type="molecule type" value="Genomic_DNA"/>
</dbReference>
<dbReference type="PANTHER" id="PTHR16821:SF2">
    <property type="entry name" value="FRATAXIN, MITOCHONDRIAL"/>
    <property type="match status" value="1"/>
</dbReference>
<sequence length="109" mass="12147">MNESEFLARSEAILDHLESQADDWAALYDLDIDANRNGNVLTVIFNNDVQVVVNSQAPMKEMWVAARTGGFHYRFDGQKWVDTRGGPDMADTLSQICSEISGKPIKVTV</sequence>
<dbReference type="NCBIfam" id="TIGR03421">
    <property type="entry name" value="FeS_CyaY"/>
    <property type="match status" value="1"/>
</dbReference>
<keyword evidence="8" id="KW-1185">Reference proteome</keyword>
<evidence type="ECO:0000313" key="5">
    <source>
        <dbReference type="EMBL" id="RII83550.1"/>
    </source>
</evidence>
<dbReference type="InterPro" id="IPR047584">
    <property type="entry name" value="CyaY"/>
</dbReference>
<dbReference type="InterPro" id="IPR020895">
    <property type="entry name" value="Frataxin_CS"/>
</dbReference>
<dbReference type="GO" id="GO:0005737">
    <property type="term" value="C:cytoplasm"/>
    <property type="evidence" value="ECO:0007669"/>
    <property type="project" value="UniProtKB-ARBA"/>
</dbReference>
<evidence type="ECO:0000256" key="3">
    <source>
        <dbReference type="ARBA" id="ARBA00023004"/>
    </source>
</evidence>
<dbReference type="PROSITE" id="PS50810">
    <property type="entry name" value="FRATAXIN_2"/>
    <property type="match status" value="1"/>
</dbReference>
<comment type="similarity">
    <text evidence="1 4">Belongs to the frataxin family.</text>
</comment>
<gene>
    <name evidence="4" type="primary">cyaY</name>
    <name evidence="5" type="ORF">CJO09_08160</name>
    <name evidence="6" type="ORF">CJP73_05610</name>
</gene>
<organism evidence="6 7">
    <name type="scientific">Neopusillimonas maritima</name>
    <dbReference type="NCBI Taxonomy" id="2026239"/>
    <lineage>
        <taxon>Bacteria</taxon>
        <taxon>Pseudomonadati</taxon>
        <taxon>Pseudomonadota</taxon>
        <taxon>Betaproteobacteria</taxon>
        <taxon>Burkholderiales</taxon>
        <taxon>Alcaligenaceae</taxon>
        <taxon>Neopusillimonas</taxon>
    </lineage>
</organism>
<reference evidence="7 8" key="1">
    <citation type="submission" date="2017-08" db="EMBL/GenBank/DDBJ databases">
        <title>Pusillimonas indicus sp. nov., a member of the family Alcaligenaceae isolated from surface seawater.</title>
        <authorList>
            <person name="Li J."/>
        </authorList>
    </citation>
    <scope>NUCLEOTIDE SEQUENCE [LARGE SCALE GENOMIC DNA]</scope>
    <source>
        <strain evidence="5 8">17-4A</strain>
        <strain evidence="6 7">L52-1-41</strain>
    </source>
</reference>
<evidence type="ECO:0000256" key="4">
    <source>
        <dbReference type="HAMAP-Rule" id="MF_00142"/>
    </source>
</evidence>
<dbReference type="RefSeq" id="WP_119441911.1">
    <property type="nucleotide sequence ID" value="NZ_CP170494.1"/>
</dbReference>
<dbReference type="GO" id="GO:0016226">
    <property type="term" value="P:iron-sulfur cluster assembly"/>
    <property type="evidence" value="ECO:0007669"/>
    <property type="project" value="UniProtKB-UniRule"/>
</dbReference>
<dbReference type="Proteomes" id="UP000266483">
    <property type="component" value="Unassembled WGS sequence"/>
</dbReference>
<dbReference type="PANTHER" id="PTHR16821">
    <property type="entry name" value="FRATAXIN"/>
    <property type="match status" value="1"/>
</dbReference>
<dbReference type="Proteomes" id="UP000266206">
    <property type="component" value="Unassembled WGS sequence"/>
</dbReference>
<accession>A0A3A1YV85</accession>
<dbReference type="EMBL" id="NQYH01000003">
    <property type="protein sequence ID" value="RIY41456.1"/>
    <property type="molecule type" value="Genomic_DNA"/>
</dbReference>